<proteinExistence type="predicted"/>
<keyword evidence="2" id="KW-1185">Reference proteome</keyword>
<dbReference type="Proteomes" id="UP000006591">
    <property type="component" value="Chromosome 1"/>
</dbReference>
<reference evidence="1" key="1">
    <citation type="submission" date="2015-04" db="UniProtKB">
        <authorList>
            <consortium name="EnsemblPlants"/>
        </authorList>
    </citation>
    <scope>IDENTIFICATION</scope>
    <source>
        <strain evidence="1">SL10</strain>
    </source>
</reference>
<evidence type="ECO:0000313" key="2">
    <source>
        <dbReference type="Proteomes" id="UP000006591"/>
    </source>
</evidence>
<accession>A0A0E0FSK9</accession>
<dbReference type="EnsemblPlants" id="ONIVA01G33830.4">
    <property type="protein sequence ID" value="ONIVA01G33830.4"/>
    <property type="gene ID" value="ONIVA01G33830"/>
</dbReference>
<protein>
    <submittedName>
        <fullName evidence="1">Uncharacterized protein</fullName>
    </submittedName>
</protein>
<dbReference type="AlphaFoldDB" id="A0A0E0FSK9"/>
<reference evidence="1" key="2">
    <citation type="submission" date="2018-04" db="EMBL/GenBank/DDBJ databases">
        <title>OnivRS2 (Oryza nivara Reference Sequence Version 2).</title>
        <authorList>
            <person name="Zhang J."/>
            <person name="Kudrna D."/>
            <person name="Lee S."/>
            <person name="Talag J."/>
            <person name="Rajasekar S."/>
            <person name="Welchert J."/>
            <person name="Hsing Y.-I."/>
            <person name="Wing R.A."/>
        </authorList>
    </citation>
    <scope>NUCLEOTIDE SEQUENCE [LARGE SCALE GENOMIC DNA]</scope>
</reference>
<name>A0A0E0FSK9_ORYNI</name>
<dbReference type="HOGENOM" id="CLU_2726495_0_0_1"/>
<sequence>MGGGCGGRGLCLRSGGSAALWRCVAARGALRRGAVWPARGRGGGGAVVAVDSYAFAAPFVPAVLLKRARKGY</sequence>
<organism evidence="1">
    <name type="scientific">Oryza nivara</name>
    <name type="common">Indian wild rice</name>
    <name type="synonym">Oryza sativa f. spontanea</name>
    <dbReference type="NCBI Taxonomy" id="4536"/>
    <lineage>
        <taxon>Eukaryota</taxon>
        <taxon>Viridiplantae</taxon>
        <taxon>Streptophyta</taxon>
        <taxon>Embryophyta</taxon>
        <taxon>Tracheophyta</taxon>
        <taxon>Spermatophyta</taxon>
        <taxon>Magnoliopsida</taxon>
        <taxon>Liliopsida</taxon>
        <taxon>Poales</taxon>
        <taxon>Poaceae</taxon>
        <taxon>BOP clade</taxon>
        <taxon>Oryzoideae</taxon>
        <taxon>Oryzeae</taxon>
        <taxon>Oryzinae</taxon>
        <taxon>Oryza</taxon>
    </lineage>
</organism>
<evidence type="ECO:0000313" key="1">
    <source>
        <dbReference type="EnsemblPlants" id="ONIVA01G33830.4"/>
    </source>
</evidence>
<dbReference type="Gramene" id="ONIVA01G33830.4">
    <property type="protein sequence ID" value="ONIVA01G33830.4"/>
    <property type="gene ID" value="ONIVA01G33830"/>
</dbReference>